<dbReference type="OrthoDB" id="21451at10239"/>
<keyword evidence="2" id="KW-1185">Reference proteome</keyword>
<accession>A0A0C5AFS8</accession>
<dbReference type="EMBL" id="KP658157">
    <property type="protein sequence ID" value="AJK28199.1"/>
    <property type="molecule type" value="Genomic_DNA"/>
</dbReference>
<organism evidence="1 2">
    <name type="scientific">Klebsiella phage 1513</name>
    <dbReference type="NCBI Taxonomy" id="1610829"/>
    <lineage>
        <taxon>Viruses</taxon>
        <taxon>Duplodnaviria</taxon>
        <taxon>Heunggongvirae</taxon>
        <taxon>Uroviricota</taxon>
        <taxon>Caudoviricetes</taxon>
        <taxon>Drexlerviridae</taxon>
        <taxon>Webervirus</taxon>
        <taxon>Webervirus wv1513</taxon>
    </lineage>
</organism>
<evidence type="ECO:0000313" key="1">
    <source>
        <dbReference type="EMBL" id="AJK28199.1"/>
    </source>
</evidence>
<name>A0A0C5AFS8_9CAUD</name>
<gene>
    <name evidence="1" type="ORF">PK_059</name>
</gene>
<dbReference type="KEGG" id="vg:26625005"/>
<sequence length="83" mass="9568">MMIVETGRAAVWQHAKEAGISDDIVKIAKYFDIKDISIIFGGKLTYLHERPVKRTRIAVATRAEADALKMFIHESKQQKKYYK</sequence>
<dbReference type="Proteomes" id="UP000032127">
    <property type="component" value="Segment"/>
</dbReference>
<dbReference type="GeneID" id="26625005"/>
<evidence type="ECO:0000313" key="2">
    <source>
        <dbReference type="Proteomes" id="UP000032127"/>
    </source>
</evidence>
<dbReference type="RefSeq" id="YP_009197866.1">
    <property type="nucleotide sequence ID" value="NC_028786.1"/>
</dbReference>
<reference evidence="1 2" key="1">
    <citation type="submission" date="2015-01" db="EMBL/GenBank/DDBJ databases">
        <title>Evaluation of the efficacy of a bacteriophage in the treatment of pneumonia induced by multidrug resistance Klebsiella pneumoniae in mice.</title>
        <authorList>
            <person name="Cao F."/>
            <person name="Wang X."/>
            <person name="Li Z."/>
            <person name="Wang L."/>
            <person name="Xu Y."/>
        </authorList>
    </citation>
    <scope>NUCLEOTIDE SEQUENCE [LARGE SCALE GENOMIC DNA]</scope>
</reference>
<protein>
    <submittedName>
        <fullName evidence="1">Uncharacterized protein</fullName>
    </submittedName>
</protein>
<proteinExistence type="predicted"/>